<protein>
    <submittedName>
        <fullName evidence="1">Uncharacterized protein</fullName>
    </submittedName>
</protein>
<comment type="caution">
    <text evidence="1">The sequence shown here is derived from an EMBL/GenBank/DDBJ whole genome shotgun (WGS) entry which is preliminary data.</text>
</comment>
<dbReference type="AlphaFoldDB" id="A0A8H4VLK4"/>
<sequence length="150" mass="17318">MASSLSVLHLEHKSYQHYHERRHARTPLNVDRIQAHNPIFRRVVVDCHQPAPASDKFAHHTTCGEELMSGLCKPRNIAPFRSLSRLLGQQQSKETCPNGEQLMRIGERPVQSYPVLYRVKDYSDDDSQKKLTTATMRGRPRRSAERCWAL</sequence>
<gene>
    <name evidence="1" type="ORF">D9613_004627</name>
</gene>
<keyword evidence="2" id="KW-1185">Reference proteome</keyword>
<proteinExistence type="predicted"/>
<evidence type="ECO:0000313" key="2">
    <source>
        <dbReference type="Proteomes" id="UP000521872"/>
    </source>
</evidence>
<dbReference type="EMBL" id="JAACJL010000057">
    <property type="protein sequence ID" value="KAF4612329.1"/>
    <property type="molecule type" value="Genomic_DNA"/>
</dbReference>
<accession>A0A8H4VLK4</accession>
<evidence type="ECO:0000313" key="1">
    <source>
        <dbReference type="EMBL" id="KAF4612329.1"/>
    </source>
</evidence>
<reference evidence="1 2" key="1">
    <citation type="submission" date="2019-12" db="EMBL/GenBank/DDBJ databases">
        <authorList>
            <person name="Floudas D."/>
            <person name="Bentzer J."/>
            <person name="Ahren D."/>
            <person name="Johansson T."/>
            <person name="Persson P."/>
            <person name="Tunlid A."/>
        </authorList>
    </citation>
    <scope>NUCLEOTIDE SEQUENCE [LARGE SCALE GENOMIC DNA]</scope>
    <source>
        <strain evidence="1 2">CBS 102.39</strain>
    </source>
</reference>
<dbReference type="Proteomes" id="UP000521872">
    <property type="component" value="Unassembled WGS sequence"/>
</dbReference>
<name>A0A8H4VLK4_9AGAR</name>
<organism evidence="1 2">
    <name type="scientific">Agrocybe pediades</name>
    <dbReference type="NCBI Taxonomy" id="84607"/>
    <lineage>
        <taxon>Eukaryota</taxon>
        <taxon>Fungi</taxon>
        <taxon>Dikarya</taxon>
        <taxon>Basidiomycota</taxon>
        <taxon>Agaricomycotina</taxon>
        <taxon>Agaricomycetes</taxon>
        <taxon>Agaricomycetidae</taxon>
        <taxon>Agaricales</taxon>
        <taxon>Agaricineae</taxon>
        <taxon>Strophariaceae</taxon>
        <taxon>Agrocybe</taxon>
    </lineage>
</organism>